<dbReference type="InterPro" id="IPR029058">
    <property type="entry name" value="AB_hydrolase_fold"/>
</dbReference>
<name>A0A8J3A7W8_9ACTN</name>
<accession>A0A8J3A7W8</accession>
<dbReference type="GO" id="GO:0003824">
    <property type="term" value="F:catalytic activity"/>
    <property type="evidence" value="ECO:0007669"/>
    <property type="project" value="UniProtKB-ARBA"/>
</dbReference>
<dbReference type="AlphaFoldDB" id="A0A8J3A7W8"/>
<dbReference type="RefSeq" id="WP_130650908.1">
    <property type="nucleotide sequence ID" value="NZ_BMHA01000002.1"/>
</dbReference>
<evidence type="ECO:0000313" key="3">
    <source>
        <dbReference type="Proteomes" id="UP000650511"/>
    </source>
</evidence>
<dbReference type="PANTHER" id="PTHR43194">
    <property type="entry name" value="HYDROLASE ALPHA/BETA FOLD FAMILY"/>
    <property type="match status" value="1"/>
</dbReference>
<comment type="caution">
    <text evidence="2">The sequence shown here is derived from an EMBL/GenBank/DDBJ whole genome shotgun (WGS) entry which is preliminary data.</text>
</comment>
<gene>
    <name evidence="2" type="ORF">GCM10011354_05960</name>
</gene>
<evidence type="ECO:0000313" key="2">
    <source>
        <dbReference type="EMBL" id="GGI03821.1"/>
    </source>
</evidence>
<dbReference type="Gene3D" id="3.40.50.1820">
    <property type="entry name" value="alpha/beta hydrolase"/>
    <property type="match status" value="1"/>
</dbReference>
<dbReference type="Pfam" id="PF12697">
    <property type="entry name" value="Abhydrolase_6"/>
    <property type="match status" value="1"/>
</dbReference>
<reference evidence="2" key="2">
    <citation type="submission" date="2020-09" db="EMBL/GenBank/DDBJ databases">
        <authorList>
            <person name="Sun Q."/>
            <person name="Zhou Y."/>
        </authorList>
    </citation>
    <scope>NUCLEOTIDE SEQUENCE</scope>
    <source>
        <strain evidence="2">CGMCC 1.14988</strain>
    </source>
</reference>
<feature type="domain" description="AB hydrolase-1" evidence="1">
    <location>
        <begin position="24"/>
        <end position="242"/>
    </location>
</feature>
<dbReference type="InterPro" id="IPR000073">
    <property type="entry name" value="AB_hydrolase_1"/>
</dbReference>
<dbReference type="SUPFAM" id="SSF53474">
    <property type="entry name" value="alpha/beta-Hydrolases"/>
    <property type="match status" value="1"/>
</dbReference>
<dbReference type="OrthoDB" id="8444301at2"/>
<sequence length="252" mass="27253">MGEQPPAVRLNTHLWNPTGRRRALLLHGLGSDGTSWWRLASELATDGWMVLAPDLRSHGLSPPGADHRIAAFAADVALLGDRWELLVGHSLGGAVAAHLLAEQQLAPAAVLVDPVLHLTGDDHRRLRVEQRLDVGELDTDAVAEAHPAWHPRDVSRKVLAARRVTPDVVDAVLDDNDPWDVRADGDRWRERVHLLVADPGYGGWLAPATADELTDGTRVTAEVVPGAGHSIHRERPEVLARAVARVTATDAA</sequence>
<reference evidence="2" key="1">
    <citation type="journal article" date="2014" name="Int. J. Syst. Evol. Microbiol.">
        <title>Complete genome sequence of Corynebacterium casei LMG S-19264T (=DSM 44701T), isolated from a smear-ripened cheese.</title>
        <authorList>
            <consortium name="US DOE Joint Genome Institute (JGI-PGF)"/>
            <person name="Walter F."/>
            <person name="Albersmeier A."/>
            <person name="Kalinowski J."/>
            <person name="Ruckert C."/>
        </authorList>
    </citation>
    <scope>NUCLEOTIDE SEQUENCE</scope>
    <source>
        <strain evidence="2">CGMCC 1.14988</strain>
    </source>
</reference>
<protein>
    <recommendedName>
        <fullName evidence="1">AB hydrolase-1 domain-containing protein</fullName>
    </recommendedName>
</protein>
<dbReference type="InterPro" id="IPR050228">
    <property type="entry name" value="Carboxylesterase_BioH"/>
</dbReference>
<organism evidence="2 3">
    <name type="scientific">Egicoccus halophilus</name>
    <dbReference type="NCBI Taxonomy" id="1670830"/>
    <lineage>
        <taxon>Bacteria</taxon>
        <taxon>Bacillati</taxon>
        <taxon>Actinomycetota</taxon>
        <taxon>Nitriliruptoria</taxon>
        <taxon>Egicoccales</taxon>
        <taxon>Egicoccaceae</taxon>
        <taxon>Egicoccus</taxon>
    </lineage>
</organism>
<dbReference type="EMBL" id="BMHA01000002">
    <property type="protein sequence ID" value="GGI03821.1"/>
    <property type="molecule type" value="Genomic_DNA"/>
</dbReference>
<dbReference type="Proteomes" id="UP000650511">
    <property type="component" value="Unassembled WGS sequence"/>
</dbReference>
<dbReference type="PANTHER" id="PTHR43194:SF2">
    <property type="entry name" value="PEROXISOMAL MEMBRANE PROTEIN LPX1"/>
    <property type="match status" value="1"/>
</dbReference>
<proteinExistence type="predicted"/>
<keyword evidence="3" id="KW-1185">Reference proteome</keyword>
<evidence type="ECO:0000259" key="1">
    <source>
        <dbReference type="Pfam" id="PF12697"/>
    </source>
</evidence>